<dbReference type="InterPro" id="IPR036206">
    <property type="entry name" value="ThiamineP_synth_sf"/>
</dbReference>
<dbReference type="AlphaFoldDB" id="A0A2S9JS61"/>
<dbReference type="CDD" id="cd00564">
    <property type="entry name" value="TMP_TenI"/>
    <property type="match status" value="1"/>
</dbReference>
<dbReference type="InterPro" id="IPR022998">
    <property type="entry name" value="ThiamineP_synth_TenI"/>
</dbReference>
<dbReference type="GO" id="GO:0004789">
    <property type="term" value="F:thiamine-phosphate diphosphorylase activity"/>
    <property type="evidence" value="ECO:0007669"/>
    <property type="project" value="TreeGrafter"/>
</dbReference>
<proteinExistence type="predicted"/>
<dbReference type="Proteomes" id="UP000238642">
    <property type="component" value="Unassembled WGS sequence"/>
</dbReference>
<evidence type="ECO:0000313" key="4">
    <source>
        <dbReference type="EMBL" id="PRD56126.1"/>
    </source>
</evidence>
<comment type="caution">
    <text evidence="4">The sequence shown here is derived from an EMBL/GenBank/DDBJ whole genome shotgun (WGS) entry which is preliminary data.</text>
</comment>
<gene>
    <name evidence="4" type="ORF">C5749_02285</name>
</gene>
<dbReference type="GO" id="GO:0009228">
    <property type="term" value="P:thiamine biosynthetic process"/>
    <property type="evidence" value="ECO:0007669"/>
    <property type="project" value="UniProtKB-KW"/>
</dbReference>
<dbReference type="GO" id="GO:0005737">
    <property type="term" value="C:cytoplasm"/>
    <property type="evidence" value="ECO:0007669"/>
    <property type="project" value="TreeGrafter"/>
</dbReference>
<organism evidence="4 5">
    <name type="scientific">Sphingobacterium gobiense</name>
    <dbReference type="NCBI Taxonomy" id="1382456"/>
    <lineage>
        <taxon>Bacteria</taxon>
        <taxon>Pseudomonadati</taxon>
        <taxon>Bacteroidota</taxon>
        <taxon>Sphingobacteriia</taxon>
        <taxon>Sphingobacteriales</taxon>
        <taxon>Sphingobacteriaceae</taxon>
        <taxon>Sphingobacterium</taxon>
    </lineage>
</organism>
<reference evidence="4 5" key="1">
    <citation type="submission" date="2018-02" db="EMBL/GenBank/DDBJ databases">
        <title>The draft genome of Sphingobacterium gobiense H7.</title>
        <authorList>
            <person name="Li L."/>
            <person name="Liu L."/>
            <person name="Zhang X."/>
            <person name="Wang T."/>
            <person name="Liang L."/>
        </authorList>
    </citation>
    <scope>NUCLEOTIDE SEQUENCE [LARGE SCALE GENOMIC DNA]</scope>
    <source>
        <strain evidence="4 5">ACCC 05757</strain>
    </source>
</reference>
<accession>A0A2S9JS61</accession>
<dbReference type="PANTHER" id="PTHR20857:SF15">
    <property type="entry name" value="THIAMINE-PHOSPHATE SYNTHASE"/>
    <property type="match status" value="1"/>
</dbReference>
<keyword evidence="2" id="KW-0784">Thiamine biosynthesis</keyword>
<dbReference type="OrthoDB" id="194683at2"/>
<evidence type="ECO:0000256" key="1">
    <source>
        <dbReference type="ARBA" id="ARBA00004948"/>
    </source>
</evidence>
<evidence type="ECO:0000313" key="5">
    <source>
        <dbReference type="Proteomes" id="UP000238642"/>
    </source>
</evidence>
<protein>
    <submittedName>
        <fullName evidence="4">Thiamine phosphate synthase</fullName>
    </submittedName>
</protein>
<comment type="pathway">
    <text evidence="1">Cofactor biosynthesis; thiamine diphosphate biosynthesis.</text>
</comment>
<feature type="domain" description="Thiamine phosphate synthase/TenI" evidence="3">
    <location>
        <begin position="11"/>
        <end position="176"/>
    </location>
</feature>
<dbReference type="EMBL" id="PVBS01000001">
    <property type="protein sequence ID" value="PRD56126.1"/>
    <property type="molecule type" value="Genomic_DNA"/>
</dbReference>
<dbReference type="SUPFAM" id="SSF51391">
    <property type="entry name" value="Thiamin phosphate synthase"/>
    <property type="match status" value="1"/>
</dbReference>
<dbReference type="PANTHER" id="PTHR20857">
    <property type="entry name" value="THIAMINE-PHOSPHATE PYROPHOSPHORYLASE"/>
    <property type="match status" value="1"/>
</dbReference>
<dbReference type="Gene3D" id="3.20.20.70">
    <property type="entry name" value="Aldolase class I"/>
    <property type="match status" value="1"/>
</dbReference>
<name>A0A2S9JS61_9SPHI</name>
<dbReference type="RefSeq" id="WP_105722629.1">
    <property type="nucleotide sequence ID" value="NZ_PVBS01000001.1"/>
</dbReference>
<evidence type="ECO:0000256" key="2">
    <source>
        <dbReference type="ARBA" id="ARBA00022977"/>
    </source>
</evidence>
<sequence length="200" mass="22492">MIILLSPEQPVAYEVAVINALLERGLPLFHIRKYQFSDTEMMAYVNNIDSGYRQRLVLHSHFHLANELGIERLHFREEDREQNRHKAFMTGFTLSTSVHTIAAFNSLMAVWDYAFLSPIFPSISKKGYGVGYTVLDDLSLRRNLQVRLVGLGGIDQRNYSQVMSAGADGVALLGAIWKTPAPIQVFETINKHIPNGISSS</sequence>
<evidence type="ECO:0000259" key="3">
    <source>
        <dbReference type="Pfam" id="PF02581"/>
    </source>
</evidence>
<keyword evidence="5" id="KW-1185">Reference proteome</keyword>
<dbReference type="Pfam" id="PF02581">
    <property type="entry name" value="TMP-TENI"/>
    <property type="match status" value="1"/>
</dbReference>
<dbReference type="InterPro" id="IPR013785">
    <property type="entry name" value="Aldolase_TIM"/>
</dbReference>